<name>A0AAU9WQ12_9CNID</name>
<dbReference type="Pfam" id="PF26215">
    <property type="entry name" value="HTH_animal"/>
    <property type="match status" value="1"/>
</dbReference>
<dbReference type="InterPro" id="IPR058912">
    <property type="entry name" value="HTH_animal"/>
</dbReference>
<gene>
    <name evidence="2" type="ORF">PMEA_00008868</name>
</gene>
<feature type="non-terminal residue" evidence="2">
    <location>
        <position position="1"/>
    </location>
</feature>
<dbReference type="PROSITE" id="PS50878">
    <property type="entry name" value="RT_POL"/>
    <property type="match status" value="1"/>
</dbReference>
<protein>
    <recommendedName>
        <fullName evidence="1">Reverse transcriptase domain-containing protein</fullName>
    </recommendedName>
</protein>
<evidence type="ECO:0000313" key="3">
    <source>
        <dbReference type="Proteomes" id="UP001159428"/>
    </source>
</evidence>
<feature type="non-terminal residue" evidence="2">
    <location>
        <position position="300"/>
    </location>
</feature>
<comment type="caution">
    <text evidence="2">The sequence shown here is derived from an EMBL/GenBank/DDBJ whole genome shotgun (WGS) entry which is preliminary data.</text>
</comment>
<keyword evidence="3" id="KW-1185">Reference proteome</keyword>
<feature type="domain" description="Reverse transcriptase" evidence="1">
    <location>
        <begin position="1"/>
        <end position="105"/>
    </location>
</feature>
<evidence type="ECO:0000313" key="2">
    <source>
        <dbReference type="EMBL" id="CAH3121911.1"/>
    </source>
</evidence>
<organism evidence="2 3">
    <name type="scientific">Pocillopora meandrina</name>
    <dbReference type="NCBI Taxonomy" id="46732"/>
    <lineage>
        <taxon>Eukaryota</taxon>
        <taxon>Metazoa</taxon>
        <taxon>Cnidaria</taxon>
        <taxon>Anthozoa</taxon>
        <taxon>Hexacorallia</taxon>
        <taxon>Scleractinia</taxon>
        <taxon>Astrocoeniina</taxon>
        <taxon>Pocilloporidae</taxon>
        <taxon>Pocillopora</taxon>
    </lineage>
</organism>
<dbReference type="AlphaFoldDB" id="A0AAU9WQ12"/>
<evidence type="ECO:0000259" key="1">
    <source>
        <dbReference type="PROSITE" id="PS50878"/>
    </source>
</evidence>
<sequence length="300" mass="34944">SFYDQIDDVTLGSPLAPVLANLFMGHHEKLWLKNFQGSTILFYRRYVDDTFCLFNSDRGATIFFDCINSRHPNINFTSYSHKVGLIKTHVDRAYRINNTWLGFHEDIDKLTDILKKNLFPAHLIEKIINRYITGTQSNHHPRGSLPTTSPTFYFRLYIGHFSAITQKKIRHFIKRYCNDLDIKLVFSSIKIGNPFGVKDPVPDGLRSRVVYKFLCAGCNACYVGETCRHFSTRVREHLVIDRASYIFNHLKDSPHCRVLCSADDFHVLDHAFTSFQLKIKEAIHIQREQPSWKQQLHHVN</sequence>
<dbReference type="Proteomes" id="UP001159428">
    <property type="component" value="Unassembled WGS sequence"/>
</dbReference>
<reference evidence="2 3" key="1">
    <citation type="submission" date="2022-05" db="EMBL/GenBank/DDBJ databases">
        <authorList>
            <consortium name="Genoscope - CEA"/>
            <person name="William W."/>
        </authorList>
    </citation>
    <scope>NUCLEOTIDE SEQUENCE [LARGE SCALE GENOMIC DNA]</scope>
</reference>
<dbReference type="PANTHER" id="PTHR21301">
    <property type="entry name" value="REVERSE TRANSCRIPTASE"/>
    <property type="match status" value="1"/>
</dbReference>
<dbReference type="EMBL" id="CALNXJ010000018">
    <property type="protein sequence ID" value="CAH3121911.1"/>
    <property type="molecule type" value="Genomic_DNA"/>
</dbReference>
<dbReference type="PANTHER" id="PTHR21301:SF10">
    <property type="entry name" value="REVERSE TRANSCRIPTASE DOMAIN-CONTAINING PROTEIN"/>
    <property type="match status" value="1"/>
</dbReference>
<accession>A0AAU9WQ12</accession>
<dbReference type="InterPro" id="IPR000477">
    <property type="entry name" value="RT_dom"/>
</dbReference>
<proteinExistence type="predicted"/>